<reference evidence="1" key="1">
    <citation type="submission" date="2018-10" db="EMBL/GenBank/DDBJ databases">
        <title>De novo assembly of a Great Dane genome.</title>
        <authorList>
            <person name="Kidd J.M."/>
            <person name="Pendleton A.L."/>
            <person name="Shen F."/>
            <person name="Emery S."/>
        </authorList>
    </citation>
    <scope>NUCLEOTIDE SEQUENCE [LARGE SCALE GENOMIC DNA]</scope>
    <source>
        <strain evidence="1">Great Dane</strain>
    </source>
</reference>
<dbReference type="Ensembl" id="ENSCAFT00040008623.1">
    <property type="protein sequence ID" value="ENSCAFP00040007492.1"/>
    <property type="gene ID" value="ENSCAFG00040004553.1"/>
</dbReference>
<dbReference type="Proteomes" id="UP000694542">
    <property type="component" value="Chromosome 1"/>
</dbReference>
<protein>
    <submittedName>
        <fullName evidence="1">Uncharacterized protein</fullName>
    </submittedName>
</protein>
<evidence type="ECO:0000313" key="1">
    <source>
        <dbReference type="Ensembl" id="ENSCAFP00040007492.1"/>
    </source>
</evidence>
<evidence type="ECO:0000313" key="2">
    <source>
        <dbReference type="Proteomes" id="UP000694542"/>
    </source>
</evidence>
<sequence>EPPCWIHLGGFHPLAVVNAAARNMGMQRPLLNPVFDSFEYTTRSGTAGSLQRYSYFI</sequence>
<dbReference type="AlphaFoldDB" id="A0A8C0Q7F0"/>
<reference evidence="1" key="2">
    <citation type="submission" date="2025-08" db="UniProtKB">
        <authorList>
            <consortium name="Ensembl"/>
        </authorList>
    </citation>
    <scope>IDENTIFICATION</scope>
</reference>
<name>A0A8C0Q7F0_CANLF</name>
<proteinExistence type="predicted"/>
<organism evidence="1 2">
    <name type="scientific">Canis lupus familiaris</name>
    <name type="common">Dog</name>
    <name type="synonym">Canis familiaris</name>
    <dbReference type="NCBI Taxonomy" id="9615"/>
    <lineage>
        <taxon>Eukaryota</taxon>
        <taxon>Metazoa</taxon>
        <taxon>Chordata</taxon>
        <taxon>Craniata</taxon>
        <taxon>Vertebrata</taxon>
        <taxon>Euteleostomi</taxon>
        <taxon>Mammalia</taxon>
        <taxon>Eutheria</taxon>
        <taxon>Laurasiatheria</taxon>
        <taxon>Carnivora</taxon>
        <taxon>Caniformia</taxon>
        <taxon>Canidae</taxon>
        <taxon>Canis</taxon>
    </lineage>
</organism>
<accession>A0A8C0Q7F0</accession>